<protein>
    <submittedName>
        <fullName evidence="3">Uncharacterized protein</fullName>
    </submittedName>
</protein>
<proteinExistence type="predicted"/>
<dbReference type="EMBL" id="HBIU01027133">
    <property type="protein sequence ID" value="CAE0633817.1"/>
    <property type="molecule type" value="Transcribed_RNA"/>
</dbReference>
<name>A0A7S4D7S8_HETAK</name>
<dbReference type="Gene3D" id="2.120.10.80">
    <property type="entry name" value="Kelch-type beta propeller"/>
    <property type="match status" value="2"/>
</dbReference>
<dbReference type="InterPro" id="IPR015915">
    <property type="entry name" value="Kelch-typ_b-propeller"/>
</dbReference>
<evidence type="ECO:0000313" key="3">
    <source>
        <dbReference type="EMBL" id="CAE0633817.1"/>
    </source>
</evidence>
<keyword evidence="2" id="KW-0677">Repeat</keyword>
<evidence type="ECO:0000256" key="1">
    <source>
        <dbReference type="ARBA" id="ARBA00022441"/>
    </source>
</evidence>
<sequence length="348" mass="36893">MHSVGSADQMIQEYSWSKVTPQGYRLTPRGGHSAVVADYQLIVFGGTSYDGGGKFSYLNDTCVLDVETMTWQLVRCGGNLPAPRYGHACELVGSRMFVLGGKGKGNGDGGGGCFRDVHALDLVDWVWVPINATSTGPSPRFNAASAAVGRKIVVHGGWDGEAACLGDLWVFDTDSFAWVQPRVGGLPPSPRYGHTLTLLPDGRLLALGGAAVPAPGAGAVAPQYLEDLRQLDTETMAWSKPARAGEKLSGRFGHTTTLLDSSALFIFGGWGLGGLQEKATNNRDGAHSVCAIGIEGNEARYAVPALRSRKAPEHRYGQTCTRVGSMLLVFGGWNGQQALSDLIAIETQ</sequence>
<organism evidence="3">
    <name type="scientific">Heterosigma akashiwo</name>
    <name type="common">Chromophytic alga</name>
    <name type="synonym">Heterosigma carterae</name>
    <dbReference type="NCBI Taxonomy" id="2829"/>
    <lineage>
        <taxon>Eukaryota</taxon>
        <taxon>Sar</taxon>
        <taxon>Stramenopiles</taxon>
        <taxon>Ochrophyta</taxon>
        <taxon>Raphidophyceae</taxon>
        <taxon>Chattonellales</taxon>
        <taxon>Chattonellaceae</taxon>
        <taxon>Heterosigma</taxon>
    </lineage>
</organism>
<accession>A0A7S4D7S8</accession>
<gene>
    <name evidence="3" type="ORF">HAKA00212_LOCUS12530</name>
</gene>
<dbReference type="Pfam" id="PF24681">
    <property type="entry name" value="Kelch_KLHDC2_KLHL20_DRC7"/>
    <property type="match status" value="1"/>
</dbReference>
<keyword evidence="1" id="KW-0880">Kelch repeat</keyword>
<dbReference type="SUPFAM" id="SSF117281">
    <property type="entry name" value="Kelch motif"/>
    <property type="match status" value="1"/>
</dbReference>
<dbReference type="AlphaFoldDB" id="A0A7S4D7S8"/>
<evidence type="ECO:0000256" key="2">
    <source>
        <dbReference type="ARBA" id="ARBA00022737"/>
    </source>
</evidence>
<dbReference type="PANTHER" id="PTHR46093">
    <property type="entry name" value="ACYL-COA-BINDING DOMAIN-CONTAINING PROTEIN 5"/>
    <property type="match status" value="1"/>
</dbReference>
<dbReference type="PANTHER" id="PTHR46093:SF3">
    <property type="entry name" value="ACYL-COA-BINDING DOMAIN-CONTAINING PROTEIN 4"/>
    <property type="match status" value="1"/>
</dbReference>
<reference evidence="3" key="1">
    <citation type="submission" date="2021-01" db="EMBL/GenBank/DDBJ databases">
        <authorList>
            <person name="Corre E."/>
            <person name="Pelletier E."/>
            <person name="Niang G."/>
            <person name="Scheremetjew M."/>
            <person name="Finn R."/>
            <person name="Kale V."/>
            <person name="Holt S."/>
            <person name="Cochrane G."/>
            <person name="Meng A."/>
            <person name="Brown T."/>
            <person name="Cohen L."/>
        </authorList>
    </citation>
    <scope>NUCLEOTIDE SEQUENCE</scope>
    <source>
        <strain evidence="3">CCMP3107</strain>
    </source>
</reference>